<evidence type="ECO:0000256" key="1">
    <source>
        <dbReference type="SAM" id="Phobius"/>
    </source>
</evidence>
<accession>A0ABY7JVI4</accession>
<sequence length="267" mass="26921">MRTGRATRIDFSHALHAEWTKLRTTPAAAWLALAAIILTAGLSAASAAAAEYRTGGQQDLARTGLTGIDLGQAMIAILAVSAISAEYGTGMIAATLTAIPRRVSMLAAKAAVVVAVALAAGTAAVLCSLLAARLLLPGNGFTAAHGYALVSLGDGPTLRAAGGSVLYLVLIALLSLGIATAVRDSAVAVGIVLALLYLFPIIAAAVGNPTWRRHLTQIGPMDAGLAIQHTRDVSDLPIGPWAGLGVLAAWAGAALLAATAALRLRDA</sequence>
<dbReference type="Proteomes" id="UP001164693">
    <property type="component" value="Chromosome"/>
</dbReference>
<feature type="transmembrane region" description="Helical" evidence="1">
    <location>
        <begin position="156"/>
        <end position="179"/>
    </location>
</feature>
<dbReference type="EMBL" id="CP097463">
    <property type="protein sequence ID" value="WAX56546.1"/>
    <property type="molecule type" value="Genomic_DNA"/>
</dbReference>
<protein>
    <submittedName>
        <fullName evidence="2">ABC transporter permease</fullName>
    </submittedName>
</protein>
<reference evidence="2" key="1">
    <citation type="submission" date="2022-05" db="EMBL/GenBank/DDBJ databases">
        <title>Jatrophihabitans sp. SB3-54 whole genome sequence.</title>
        <authorList>
            <person name="Suh M.K."/>
            <person name="Eom M.K."/>
            <person name="Kim J.S."/>
            <person name="Kim H.S."/>
            <person name="Do H.E."/>
            <person name="Shin Y.K."/>
            <person name="Lee J.-S."/>
        </authorList>
    </citation>
    <scope>NUCLEOTIDE SEQUENCE</scope>
    <source>
        <strain evidence="2">SB3-54</strain>
    </source>
</reference>
<gene>
    <name evidence="2" type="ORF">M6B22_18730</name>
</gene>
<evidence type="ECO:0000313" key="2">
    <source>
        <dbReference type="EMBL" id="WAX56546.1"/>
    </source>
</evidence>
<keyword evidence="1" id="KW-0472">Membrane</keyword>
<organism evidence="2 3">
    <name type="scientific">Jatrophihabitans cynanchi</name>
    <dbReference type="NCBI Taxonomy" id="2944128"/>
    <lineage>
        <taxon>Bacteria</taxon>
        <taxon>Bacillati</taxon>
        <taxon>Actinomycetota</taxon>
        <taxon>Actinomycetes</taxon>
        <taxon>Jatrophihabitantales</taxon>
        <taxon>Jatrophihabitantaceae</taxon>
        <taxon>Jatrophihabitans</taxon>
    </lineage>
</organism>
<feature type="transmembrane region" description="Helical" evidence="1">
    <location>
        <begin position="111"/>
        <end position="136"/>
    </location>
</feature>
<dbReference type="Pfam" id="PF12730">
    <property type="entry name" value="ABC2_membrane_4"/>
    <property type="match status" value="1"/>
</dbReference>
<keyword evidence="1" id="KW-1133">Transmembrane helix</keyword>
<feature type="transmembrane region" description="Helical" evidence="1">
    <location>
        <begin position="186"/>
        <end position="206"/>
    </location>
</feature>
<dbReference type="RefSeq" id="WP_269443082.1">
    <property type="nucleotide sequence ID" value="NZ_CP097463.1"/>
</dbReference>
<feature type="transmembrane region" description="Helical" evidence="1">
    <location>
        <begin position="73"/>
        <end position="99"/>
    </location>
</feature>
<keyword evidence="3" id="KW-1185">Reference proteome</keyword>
<keyword evidence="1" id="KW-0812">Transmembrane</keyword>
<evidence type="ECO:0000313" key="3">
    <source>
        <dbReference type="Proteomes" id="UP001164693"/>
    </source>
</evidence>
<proteinExistence type="predicted"/>
<feature type="transmembrane region" description="Helical" evidence="1">
    <location>
        <begin position="241"/>
        <end position="262"/>
    </location>
</feature>
<name>A0ABY7JVI4_9ACTN</name>